<reference evidence="2 3" key="1">
    <citation type="submission" date="2018-06" db="EMBL/GenBank/DDBJ databases">
        <title>Complete Genomes of Monosporascus.</title>
        <authorList>
            <person name="Robinson A.J."/>
            <person name="Natvig D.O."/>
        </authorList>
    </citation>
    <scope>NUCLEOTIDE SEQUENCE [LARGE SCALE GENOMIC DNA]</scope>
    <source>
        <strain evidence="2 3">CBS 110550</strain>
    </source>
</reference>
<sequence>MKFTSAILVTLAAFAPAALAQDGLIQVEVRYTGEMVDVGDLEMFHNTWERIYAETGNQRAILTDDTYDTSSGECMSWADEPDRNVRVQISGQWGRVPGLGHHEAREALVHSLWEVLSLNADPTGYHVYTNCYNGVALGGDIPSWYWDGPSACGRSHSTVSSQCFCWPQAAACEFHSWGHMVPSSIRANLYRDGVLLADSLTVDFASNRVDSEDGCGRVTEIASTLAGVLPFPGPLFAAGIDVFCG</sequence>
<dbReference type="EMBL" id="QJNU01000940">
    <property type="protein sequence ID" value="RYO82458.1"/>
    <property type="molecule type" value="Genomic_DNA"/>
</dbReference>
<evidence type="ECO:0000313" key="2">
    <source>
        <dbReference type="EMBL" id="RYO82458.1"/>
    </source>
</evidence>
<dbReference type="Proteomes" id="UP000293360">
    <property type="component" value="Unassembled WGS sequence"/>
</dbReference>
<comment type="caution">
    <text evidence="2">The sequence shown here is derived from an EMBL/GenBank/DDBJ whole genome shotgun (WGS) entry which is preliminary data.</text>
</comment>
<evidence type="ECO:0000256" key="1">
    <source>
        <dbReference type="SAM" id="SignalP"/>
    </source>
</evidence>
<name>A0A4Q4SXC5_9PEZI</name>
<feature type="signal peptide" evidence="1">
    <location>
        <begin position="1"/>
        <end position="20"/>
    </location>
</feature>
<gene>
    <name evidence="2" type="ORF">DL764_009600</name>
</gene>
<accession>A0A4Q4SXC5</accession>
<proteinExistence type="predicted"/>
<dbReference type="STRING" id="155417.A0A4Q4SXC5"/>
<organism evidence="2 3">
    <name type="scientific">Monosporascus ibericus</name>
    <dbReference type="NCBI Taxonomy" id="155417"/>
    <lineage>
        <taxon>Eukaryota</taxon>
        <taxon>Fungi</taxon>
        <taxon>Dikarya</taxon>
        <taxon>Ascomycota</taxon>
        <taxon>Pezizomycotina</taxon>
        <taxon>Sordariomycetes</taxon>
        <taxon>Xylariomycetidae</taxon>
        <taxon>Xylariales</taxon>
        <taxon>Xylariales incertae sedis</taxon>
        <taxon>Monosporascus</taxon>
    </lineage>
</organism>
<keyword evidence="1" id="KW-0732">Signal</keyword>
<evidence type="ECO:0000313" key="3">
    <source>
        <dbReference type="Proteomes" id="UP000293360"/>
    </source>
</evidence>
<dbReference type="AlphaFoldDB" id="A0A4Q4SXC5"/>
<keyword evidence="3" id="KW-1185">Reference proteome</keyword>
<feature type="chain" id="PRO_5020723012" evidence="1">
    <location>
        <begin position="21"/>
        <end position="245"/>
    </location>
</feature>
<dbReference type="OrthoDB" id="3908196at2759"/>
<protein>
    <submittedName>
        <fullName evidence="2">Uncharacterized protein</fullName>
    </submittedName>
</protein>